<evidence type="ECO:0000313" key="1">
    <source>
        <dbReference type="Proteomes" id="UP000515160"/>
    </source>
</evidence>
<evidence type="ECO:0000313" key="2">
    <source>
        <dbReference type="RefSeq" id="XP_034117039.1"/>
    </source>
</evidence>
<accession>A0A6P8XUU4</accession>
<dbReference type="AlphaFoldDB" id="A0A6P8XUU4"/>
<dbReference type="GeneID" id="117576418"/>
<dbReference type="RefSeq" id="XP_034117039.1">
    <property type="nucleotide sequence ID" value="XM_034261148.2"/>
</dbReference>
<dbReference type="Proteomes" id="UP000515160">
    <property type="component" value="Chromosome 2R"/>
</dbReference>
<organism evidence="1 2">
    <name type="scientific">Drosophila albomicans</name>
    <name type="common">Fruit fly</name>
    <dbReference type="NCBI Taxonomy" id="7291"/>
    <lineage>
        <taxon>Eukaryota</taxon>
        <taxon>Metazoa</taxon>
        <taxon>Ecdysozoa</taxon>
        <taxon>Arthropoda</taxon>
        <taxon>Hexapoda</taxon>
        <taxon>Insecta</taxon>
        <taxon>Pterygota</taxon>
        <taxon>Neoptera</taxon>
        <taxon>Endopterygota</taxon>
        <taxon>Diptera</taxon>
        <taxon>Brachycera</taxon>
        <taxon>Muscomorpha</taxon>
        <taxon>Ephydroidea</taxon>
        <taxon>Drosophilidae</taxon>
        <taxon>Drosophila</taxon>
    </lineage>
</organism>
<reference evidence="2" key="1">
    <citation type="submission" date="2025-08" db="UniProtKB">
        <authorList>
            <consortium name="RefSeq"/>
        </authorList>
    </citation>
    <scope>IDENTIFICATION</scope>
    <source>
        <strain evidence="2">15112-1751.03</strain>
        <tissue evidence="2">Whole Adult</tissue>
    </source>
</reference>
<protein>
    <submittedName>
        <fullName evidence="2">Uncharacterized protein LOC117576418</fullName>
    </submittedName>
</protein>
<keyword evidence="1" id="KW-1185">Reference proteome</keyword>
<proteinExistence type="predicted"/>
<name>A0A6P8XUU4_DROAB</name>
<gene>
    <name evidence="2" type="primary">LOC117576418</name>
</gene>
<dbReference type="OrthoDB" id="7850641at2759"/>
<sequence length="187" mass="21959">MSSNLHHLKFFSPYFMTVETIEDLLTVSKSCHSDIGYDINLYNVREALAEIKIRNLLIHTTRESGGIEIFSLRPRQPTDAEIIFGDCSCKMLFCNRGIFKRGWDKSRIGWLWDLEHLNRLDKLHHIWREFGSSKNFPHRLRDPLLITMRRTVVEKPKKVGCWSWLHHNCGYVSDSESWDVAQSGLRI</sequence>